<dbReference type="SUPFAM" id="SSF48452">
    <property type="entry name" value="TPR-like"/>
    <property type="match status" value="1"/>
</dbReference>
<dbReference type="RefSeq" id="WP_246146679.1">
    <property type="nucleotide sequence ID" value="NZ_CP036525.1"/>
</dbReference>
<dbReference type="AlphaFoldDB" id="A0A517N8K8"/>
<dbReference type="InterPro" id="IPR019734">
    <property type="entry name" value="TPR_rpt"/>
</dbReference>
<dbReference type="KEGG" id="rlc:K227x_18440"/>
<dbReference type="Pfam" id="PF13174">
    <property type="entry name" value="TPR_6"/>
    <property type="match status" value="1"/>
</dbReference>
<dbReference type="Gene3D" id="1.25.40.10">
    <property type="entry name" value="Tetratricopeptide repeat domain"/>
    <property type="match status" value="2"/>
</dbReference>
<evidence type="ECO:0008006" key="4">
    <source>
        <dbReference type="Google" id="ProtNLM"/>
    </source>
</evidence>
<dbReference type="InterPro" id="IPR011990">
    <property type="entry name" value="TPR-like_helical_dom_sf"/>
</dbReference>
<name>A0A517N8K8_9BACT</name>
<proteinExistence type="predicted"/>
<dbReference type="Proteomes" id="UP000318538">
    <property type="component" value="Chromosome"/>
</dbReference>
<evidence type="ECO:0000313" key="3">
    <source>
        <dbReference type="Proteomes" id="UP000318538"/>
    </source>
</evidence>
<accession>A0A517N8K8</accession>
<protein>
    <recommendedName>
        <fullName evidence="4">Outer membrane protein assembly factor BamD</fullName>
    </recommendedName>
</protein>
<evidence type="ECO:0000313" key="2">
    <source>
        <dbReference type="EMBL" id="QDT03460.1"/>
    </source>
</evidence>
<reference evidence="2 3" key="1">
    <citation type="submission" date="2019-02" db="EMBL/GenBank/DDBJ databases">
        <title>Deep-cultivation of Planctomycetes and their phenomic and genomic characterization uncovers novel biology.</title>
        <authorList>
            <person name="Wiegand S."/>
            <person name="Jogler M."/>
            <person name="Boedeker C."/>
            <person name="Pinto D."/>
            <person name="Vollmers J."/>
            <person name="Rivas-Marin E."/>
            <person name="Kohn T."/>
            <person name="Peeters S.H."/>
            <person name="Heuer A."/>
            <person name="Rast P."/>
            <person name="Oberbeckmann S."/>
            <person name="Bunk B."/>
            <person name="Jeske O."/>
            <person name="Meyerdierks A."/>
            <person name="Storesund J.E."/>
            <person name="Kallscheuer N."/>
            <person name="Luecker S."/>
            <person name="Lage O.M."/>
            <person name="Pohl T."/>
            <person name="Merkel B.J."/>
            <person name="Hornburger P."/>
            <person name="Mueller R.-W."/>
            <person name="Bruemmer F."/>
            <person name="Labrenz M."/>
            <person name="Spormann A.M."/>
            <person name="Op den Camp H."/>
            <person name="Overmann J."/>
            <person name="Amann R."/>
            <person name="Jetten M.S.M."/>
            <person name="Mascher T."/>
            <person name="Medema M.H."/>
            <person name="Devos D.P."/>
            <person name="Kaster A.-K."/>
            <person name="Ovreas L."/>
            <person name="Rohde M."/>
            <person name="Galperin M.Y."/>
            <person name="Jogler C."/>
        </authorList>
    </citation>
    <scope>NUCLEOTIDE SEQUENCE [LARGE SCALE GENOMIC DNA]</scope>
    <source>
        <strain evidence="2 3">K22_7</strain>
    </source>
</reference>
<dbReference type="EMBL" id="CP036525">
    <property type="protein sequence ID" value="QDT03460.1"/>
    <property type="molecule type" value="Genomic_DNA"/>
</dbReference>
<feature type="compositionally biased region" description="Polar residues" evidence="1">
    <location>
        <begin position="1"/>
        <end position="11"/>
    </location>
</feature>
<feature type="region of interest" description="Disordered" evidence="1">
    <location>
        <begin position="1"/>
        <end position="20"/>
    </location>
</feature>
<feature type="region of interest" description="Disordered" evidence="1">
    <location>
        <begin position="469"/>
        <end position="491"/>
    </location>
</feature>
<gene>
    <name evidence="2" type="ORF">K227x_18440</name>
</gene>
<sequence length="491" mass="54718">MSANENKTMPNDHSADPGLAHSHSLISADRRQRRIGKLALGNVTLGNVAISHFGIGRRLLGLGLLAGGITLVGGCRSMAGPFGSGDADPYGDNYGTVADGTPSADNPIAQVSGEEIADASNPVANADGSLTQKTKQTAKSVTNLITGREQEDRERAKVFYKEGDRLFRTAKDQEKTERKKTFAQAAKQFRKSTEAAPGSALEQDALFMQAESLFFSDQLTQARDAYERLQKDFPRNRFNDQVAARLFSISRYWIDTVKADEDSWFTLNLTDPSRPRLDTDGHAIRVLDQIRYDDPTGRLADDATMAAAAEYIRQSKFEEADEFLMDLRETFPDSEHLFLAHLLGLRCKLEIYAGPHYSELVLEEAETLVRQTRQRFPDKMADPKYGDMVARAAAEIAYHRAERLATKASFREKRKEYRAAAIYYQKLLDGYGDTPQAEIARKRLPQIQQLPAVPTQRLGWLTNIFPESRPKNPLKLQGGDSSAAPTETIRR</sequence>
<evidence type="ECO:0000256" key="1">
    <source>
        <dbReference type="SAM" id="MobiDB-lite"/>
    </source>
</evidence>
<keyword evidence="3" id="KW-1185">Reference proteome</keyword>
<organism evidence="2 3">
    <name type="scientific">Rubripirellula lacrimiformis</name>
    <dbReference type="NCBI Taxonomy" id="1930273"/>
    <lineage>
        <taxon>Bacteria</taxon>
        <taxon>Pseudomonadati</taxon>
        <taxon>Planctomycetota</taxon>
        <taxon>Planctomycetia</taxon>
        <taxon>Pirellulales</taxon>
        <taxon>Pirellulaceae</taxon>
        <taxon>Rubripirellula</taxon>
    </lineage>
</organism>